<evidence type="ECO:0000256" key="2">
    <source>
        <dbReference type="SAM" id="Phobius"/>
    </source>
</evidence>
<dbReference type="PANTHER" id="PTHR18640">
    <property type="entry name" value="SOLUTE CARRIER FAMILY 10 MEMBER 7"/>
    <property type="match status" value="1"/>
</dbReference>
<dbReference type="FunFam" id="1.20.1530.20:FF:000074">
    <property type="entry name" value="Predicted protein"/>
    <property type="match status" value="1"/>
</dbReference>
<dbReference type="InterPro" id="IPR038770">
    <property type="entry name" value="Na+/solute_symporter_sf"/>
</dbReference>
<feature type="transmembrane region" description="Helical" evidence="2">
    <location>
        <begin position="90"/>
        <end position="109"/>
    </location>
</feature>
<feature type="transmembrane region" description="Helical" evidence="2">
    <location>
        <begin position="64"/>
        <end position="84"/>
    </location>
</feature>
<dbReference type="eggNOG" id="KOG4821">
    <property type="taxonomic scope" value="Eukaryota"/>
</dbReference>
<accession>D7UBT2</accession>
<dbReference type="Pfam" id="PF13593">
    <property type="entry name" value="SBF_like"/>
    <property type="match status" value="1"/>
</dbReference>
<comment type="subcellular location">
    <subcellularLocation>
        <location evidence="1">Membrane</location>
        <topology evidence="1">Multi-pass membrane protein</topology>
    </subcellularLocation>
</comment>
<keyword evidence="2" id="KW-0472">Membrane</keyword>
<proteinExistence type="predicted"/>
<evidence type="ECO:0000256" key="1">
    <source>
        <dbReference type="ARBA" id="ARBA00004141"/>
    </source>
</evidence>
<dbReference type="PANTHER" id="PTHR18640:SF10">
    <property type="entry name" value="SODIUM_METABOLITE COTRANSPORTER BASS4, CHLOROPLASTIC-RELATED"/>
    <property type="match status" value="1"/>
</dbReference>
<organism evidence="3 4">
    <name type="scientific">Vitis vinifera</name>
    <name type="common">Grape</name>
    <dbReference type="NCBI Taxonomy" id="29760"/>
    <lineage>
        <taxon>Eukaryota</taxon>
        <taxon>Viridiplantae</taxon>
        <taxon>Streptophyta</taxon>
        <taxon>Embryophyta</taxon>
        <taxon>Tracheophyta</taxon>
        <taxon>Spermatophyta</taxon>
        <taxon>Magnoliopsida</taxon>
        <taxon>eudicotyledons</taxon>
        <taxon>Gunneridae</taxon>
        <taxon>Pentapetalae</taxon>
        <taxon>rosids</taxon>
        <taxon>Vitales</taxon>
        <taxon>Vitaceae</taxon>
        <taxon>Viteae</taxon>
        <taxon>Vitis</taxon>
    </lineage>
</organism>
<keyword evidence="2" id="KW-0812">Transmembrane</keyword>
<gene>
    <name evidence="3" type="ordered locus">VIT_13s0074g00170</name>
</gene>
<evidence type="ECO:0000313" key="3">
    <source>
        <dbReference type="EMBL" id="CBI40197.3"/>
    </source>
</evidence>
<protein>
    <submittedName>
        <fullName evidence="3">Uncharacterized protein</fullName>
    </submittedName>
</protein>
<dbReference type="InterPro" id="IPR016833">
    <property type="entry name" value="Put_Na-Bile_cotransptr"/>
</dbReference>
<dbReference type="Proteomes" id="UP000009183">
    <property type="component" value="Chromosome 13"/>
</dbReference>
<dbReference type="PaxDb" id="29760-VIT_13s0074g00170.t01"/>
<dbReference type="GO" id="GO:0016020">
    <property type="term" value="C:membrane"/>
    <property type="evidence" value="ECO:0007669"/>
    <property type="project" value="UniProtKB-SubCell"/>
</dbReference>
<keyword evidence="4" id="KW-1185">Reference proteome</keyword>
<dbReference type="InParanoid" id="D7UBT2"/>
<sequence>MTYDHIFNIRCFYLLLLFFFFWEVKNLKKISILLLRFYSILLFTPLFSRLILQFQLQPQEFITGLPIFSCMLTTLSSGVALTQLAGGNSALALAMTVISNLLGILISLLQSYNFGAY</sequence>
<dbReference type="HOGENOM" id="CLU_2089218_0_0_1"/>
<reference evidence="4" key="1">
    <citation type="journal article" date="2007" name="Nature">
        <title>The grapevine genome sequence suggests ancestral hexaploidization in major angiosperm phyla.</title>
        <authorList>
            <consortium name="The French-Italian Public Consortium for Grapevine Genome Characterization."/>
            <person name="Jaillon O."/>
            <person name="Aury J.-M."/>
            <person name="Noel B."/>
            <person name="Policriti A."/>
            <person name="Clepet C."/>
            <person name="Casagrande A."/>
            <person name="Choisne N."/>
            <person name="Aubourg S."/>
            <person name="Vitulo N."/>
            <person name="Jubin C."/>
            <person name="Vezzi A."/>
            <person name="Legeai F."/>
            <person name="Hugueney P."/>
            <person name="Dasilva C."/>
            <person name="Horner D."/>
            <person name="Mica E."/>
            <person name="Jublot D."/>
            <person name="Poulain J."/>
            <person name="Bruyere C."/>
            <person name="Billault A."/>
            <person name="Segurens B."/>
            <person name="Gouyvenoux M."/>
            <person name="Ugarte E."/>
            <person name="Cattonaro F."/>
            <person name="Anthouard V."/>
            <person name="Vico V."/>
            <person name="Del Fabbro C."/>
            <person name="Alaux M."/>
            <person name="Di Gaspero G."/>
            <person name="Dumas V."/>
            <person name="Felice N."/>
            <person name="Paillard S."/>
            <person name="Juman I."/>
            <person name="Moroldo M."/>
            <person name="Scalabrin S."/>
            <person name="Canaguier A."/>
            <person name="Le Clainche I."/>
            <person name="Malacrida G."/>
            <person name="Durand E."/>
            <person name="Pesole G."/>
            <person name="Laucou V."/>
            <person name="Chatelet P."/>
            <person name="Merdinoglu D."/>
            <person name="Delledonne M."/>
            <person name="Pezzotti M."/>
            <person name="Lecharny A."/>
            <person name="Scarpelli C."/>
            <person name="Artiguenave F."/>
            <person name="Pe M.E."/>
            <person name="Valle G."/>
            <person name="Morgante M."/>
            <person name="Caboche M."/>
            <person name="Adam-Blondon A.-F."/>
            <person name="Weissenbach J."/>
            <person name="Quetier F."/>
            <person name="Wincker P."/>
        </authorList>
    </citation>
    <scope>NUCLEOTIDE SEQUENCE [LARGE SCALE GENOMIC DNA]</scope>
    <source>
        <strain evidence="4">cv. Pinot noir / PN40024</strain>
    </source>
</reference>
<dbReference type="Gene3D" id="1.20.1530.20">
    <property type="match status" value="1"/>
</dbReference>
<dbReference type="STRING" id="29760.D7UBT2"/>
<name>D7UBT2_VITVI</name>
<feature type="transmembrane region" description="Helical" evidence="2">
    <location>
        <begin position="7"/>
        <end position="24"/>
    </location>
</feature>
<dbReference type="EMBL" id="FN596753">
    <property type="protein sequence ID" value="CBI40197.3"/>
    <property type="molecule type" value="Genomic_DNA"/>
</dbReference>
<dbReference type="AlphaFoldDB" id="D7UBT2"/>
<keyword evidence="2" id="KW-1133">Transmembrane helix</keyword>
<feature type="transmembrane region" description="Helical" evidence="2">
    <location>
        <begin position="30"/>
        <end position="52"/>
    </location>
</feature>
<evidence type="ECO:0000313" key="4">
    <source>
        <dbReference type="Proteomes" id="UP000009183"/>
    </source>
</evidence>